<comment type="caution">
    <text evidence="1">The sequence shown here is derived from an EMBL/GenBank/DDBJ whole genome shotgun (WGS) entry which is preliminary data.</text>
</comment>
<organism evidence="1 2">
    <name type="scientific">Marasmiellus scandens</name>
    <dbReference type="NCBI Taxonomy" id="2682957"/>
    <lineage>
        <taxon>Eukaryota</taxon>
        <taxon>Fungi</taxon>
        <taxon>Dikarya</taxon>
        <taxon>Basidiomycota</taxon>
        <taxon>Agaricomycotina</taxon>
        <taxon>Agaricomycetes</taxon>
        <taxon>Agaricomycetidae</taxon>
        <taxon>Agaricales</taxon>
        <taxon>Marasmiineae</taxon>
        <taxon>Omphalotaceae</taxon>
        <taxon>Marasmiellus</taxon>
    </lineage>
</organism>
<reference evidence="1 2" key="1">
    <citation type="submission" date="2024-01" db="EMBL/GenBank/DDBJ databases">
        <title>A draft genome for the cacao thread blight pathogen Marasmiellus scandens.</title>
        <authorList>
            <person name="Baruah I.K."/>
            <person name="Leung J."/>
            <person name="Bukari Y."/>
            <person name="Amoako-Attah I."/>
            <person name="Meinhardt L.W."/>
            <person name="Bailey B.A."/>
            <person name="Cohen S.P."/>
        </authorList>
    </citation>
    <scope>NUCLEOTIDE SEQUENCE [LARGE SCALE GENOMIC DNA]</scope>
    <source>
        <strain evidence="1 2">GH-19</strain>
    </source>
</reference>
<accession>A0ABR1K0E3</accession>
<proteinExistence type="predicted"/>
<evidence type="ECO:0000313" key="1">
    <source>
        <dbReference type="EMBL" id="KAK7468995.1"/>
    </source>
</evidence>
<protein>
    <submittedName>
        <fullName evidence="1">Uncharacterized protein</fullName>
    </submittedName>
</protein>
<gene>
    <name evidence="1" type="ORF">VKT23_003491</name>
</gene>
<dbReference type="EMBL" id="JBANRG010000003">
    <property type="protein sequence ID" value="KAK7468995.1"/>
    <property type="molecule type" value="Genomic_DNA"/>
</dbReference>
<evidence type="ECO:0000313" key="2">
    <source>
        <dbReference type="Proteomes" id="UP001498398"/>
    </source>
</evidence>
<sequence>MFSDAFEVTDCFWKRSNIVDAYTHLRLLKNGSKSHSYKVSFGKNSTGGSTGWKFRFDGTTTYSIEAYTSVHHVPFTRRISMNEDYETKIITFDDFEKFRDVKTNESSSSQGSFKECDVKMAFGIITLRVFFPTTSLHDRLHNVSEFIAKAPVSAILQYVERLEPTLDRLSRFGDVISIHPVVRGIVLSFQGIYQELKGMSKFHKEIYALVEEMCHMVDHLEKIKSCIQMSDGDEMLKQVLPKMESVMKDTCDLITRLCEDSKKGKVPASLSNDQIQRIRRLQTQFCNLKCELDRHLAFDVFIKTRQMAQRLNSLPMPSTDNLRKESADSWSVNSTAFHVEAKVCA</sequence>
<name>A0ABR1K0E3_9AGAR</name>
<keyword evidence="2" id="KW-1185">Reference proteome</keyword>
<dbReference type="Proteomes" id="UP001498398">
    <property type="component" value="Unassembled WGS sequence"/>
</dbReference>